<feature type="compositionally biased region" description="Polar residues" evidence="1">
    <location>
        <begin position="133"/>
        <end position="148"/>
    </location>
</feature>
<dbReference type="AlphaFoldDB" id="A0A6J8EH93"/>
<gene>
    <name evidence="2" type="ORF">MCOR_51405</name>
</gene>
<dbReference type="Proteomes" id="UP000507470">
    <property type="component" value="Unassembled WGS sequence"/>
</dbReference>
<dbReference type="EMBL" id="CACVKT020008976">
    <property type="protein sequence ID" value="CAC5419015.1"/>
    <property type="molecule type" value="Genomic_DNA"/>
</dbReference>
<evidence type="ECO:0000313" key="3">
    <source>
        <dbReference type="Proteomes" id="UP000507470"/>
    </source>
</evidence>
<organism evidence="2 3">
    <name type="scientific">Mytilus coruscus</name>
    <name type="common">Sea mussel</name>
    <dbReference type="NCBI Taxonomy" id="42192"/>
    <lineage>
        <taxon>Eukaryota</taxon>
        <taxon>Metazoa</taxon>
        <taxon>Spiralia</taxon>
        <taxon>Lophotrochozoa</taxon>
        <taxon>Mollusca</taxon>
        <taxon>Bivalvia</taxon>
        <taxon>Autobranchia</taxon>
        <taxon>Pteriomorphia</taxon>
        <taxon>Mytilida</taxon>
        <taxon>Mytiloidea</taxon>
        <taxon>Mytilidae</taxon>
        <taxon>Mytilinae</taxon>
        <taxon>Mytilus</taxon>
    </lineage>
</organism>
<accession>A0A6J8EH93</accession>
<reference evidence="2 3" key="1">
    <citation type="submission" date="2020-06" db="EMBL/GenBank/DDBJ databases">
        <authorList>
            <person name="Li R."/>
            <person name="Bekaert M."/>
        </authorList>
    </citation>
    <scope>NUCLEOTIDE SEQUENCE [LARGE SCALE GENOMIC DNA]</scope>
    <source>
        <strain evidence="3">wild</strain>
    </source>
</reference>
<feature type="region of interest" description="Disordered" evidence="1">
    <location>
        <begin position="131"/>
        <end position="150"/>
    </location>
</feature>
<keyword evidence="3" id="KW-1185">Reference proteome</keyword>
<proteinExistence type="predicted"/>
<name>A0A6J8EH93_MYTCO</name>
<protein>
    <submittedName>
        <fullName evidence="2">Uncharacterized protein</fullName>
    </submittedName>
</protein>
<evidence type="ECO:0000256" key="1">
    <source>
        <dbReference type="SAM" id="MobiDB-lite"/>
    </source>
</evidence>
<sequence length="212" mass="23741">MSYRTANDYCSDRLIRRRALLKNTTIGGFLTPNVPALPQQSKNLNPKNNGIPQIVTPVEIGTTDKETTPVSHFEGAYIKYDRINDHIKTKTQQAHETDAISNHENNVCPQQLTLPTDIKLIETVVQPEVTGHPNLTSHCPDSNTNKPSITKHDHLSIDTVADSTEPGETQYADYSKDSIMETSTANDIEKTQPEGQQSMYTLHKQLNRICLF</sequence>
<evidence type="ECO:0000313" key="2">
    <source>
        <dbReference type="EMBL" id="CAC5419015.1"/>
    </source>
</evidence>